<dbReference type="InterPro" id="IPR024096">
    <property type="entry name" value="NO_sig/Golgi_transp_ligand-bd"/>
</dbReference>
<comment type="subcellular location">
    <subcellularLocation>
        <location evidence="1">Golgi apparatus</location>
        <location evidence="1">cis-Golgi network</location>
    </subcellularLocation>
</comment>
<proteinExistence type="inferred from homology"/>
<reference evidence="3" key="1">
    <citation type="submission" date="2021-03" db="EMBL/GenBank/DDBJ databases">
        <authorList>
            <person name="Bekaert M."/>
        </authorList>
    </citation>
    <scope>NUCLEOTIDE SEQUENCE</scope>
</reference>
<gene>
    <name evidence="3" type="ORF">MEDL_14079</name>
</gene>
<evidence type="ECO:0000313" key="4">
    <source>
        <dbReference type="Proteomes" id="UP000683360"/>
    </source>
</evidence>
<evidence type="ECO:0000256" key="1">
    <source>
        <dbReference type="ARBA" id="ARBA00004222"/>
    </source>
</evidence>
<accession>A0A8S3QXF9</accession>
<dbReference type="AlphaFoldDB" id="A0A8S3QXF9"/>
<dbReference type="OrthoDB" id="941624at2759"/>
<dbReference type="GO" id="GO:0005801">
    <property type="term" value="C:cis-Golgi network"/>
    <property type="evidence" value="ECO:0007669"/>
    <property type="project" value="TreeGrafter"/>
</dbReference>
<dbReference type="CDD" id="cd14944">
    <property type="entry name" value="TRAPPC6A_Trs33"/>
    <property type="match status" value="1"/>
</dbReference>
<comment type="caution">
    <text evidence="3">The sequence shown here is derived from an EMBL/GenBank/DDBJ whole genome shotgun (WGS) entry which is preliminary data.</text>
</comment>
<dbReference type="PANTHER" id="PTHR12817">
    <property type="entry name" value="TRAFFICKING PROTEIN PARTICLE COMPLEX SUBUNIT 6B"/>
    <property type="match status" value="1"/>
</dbReference>
<dbReference type="Gene3D" id="3.30.1380.20">
    <property type="entry name" value="Trafficking protein particle complex subunit 3"/>
    <property type="match status" value="1"/>
</dbReference>
<dbReference type="PANTHER" id="PTHR12817:SF0">
    <property type="entry name" value="GEO08327P1"/>
    <property type="match status" value="1"/>
</dbReference>
<dbReference type="GO" id="GO:0005802">
    <property type="term" value="C:trans-Golgi network"/>
    <property type="evidence" value="ECO:0007669"/>
    <property type="project" value="TreeGrafter"/>
</dbReference>
<dbReference type="InterPro" id="IPR037992">
    <property type="entry name" value="TRAPPC6/Trs33"/>
</dbReference>
<sequence length="231" mass="27038">MDNCLSKLESIGYRIGQSLVERFTKDGTRFKDELDTMKFICKDLWNFVYKKQIDNLRTNHQGVYVLQDNKFRFLTQLSNGKQYMDYAPKVISTSLLEDNYSGSGAEDSETSRSGQEYSGIRFPVMKDGEIDRATKRQTKWGVKMFKEWLKQREFDPNFEDLSIKILDERLEKFYAELRTADGRLYSTNSFGGIRSSINRHLTSDPYNRELSLFTDAAFHKSNKVFKAIMLR</sequence>
<name>A0A8S3QXF9_MYTED</name>
<dbReference type="GO" id="GO:0006888">
    <property type="term" value="P:endoplasmic reticulum to Golgi vesicle-mediated transport"/>
    <property type="evidence" value="ECO:0007669"/>
    <property type="project" value="TreeGrafter"/>
</dbReference>
<keyword evidence="4" id="KW-1185">Reference proteome</keyword>
<comment type="similarity">
    <text evidence="2">Belongs to the TRAPP small subunits family. BET3 subfamily.</text>
</comment>
<dbReference type="InterPro" id="IPR007194">
    <property type="entry name" value="TRAPP_component"/>
</dbReference>
<evidence type="ECO:0000313" key="3">
    <source>
        <dbReference type="EMBL" id="CAG2199411.1"/>
    </source>
</evidence>
<dbReference type="Proteomes" id="UP000683360">
    <property type="component" value="Unassembled WGS sequence"/>
</dbReference>
<protein>
    <submittedName>
        <fullName evidence="3">TRAPPC6</fullName>
    </submittedName>
</protein>
<evidence type="ECO:0000256" key="2">
    <source>
        <dbReference type="ARBA" id="ARBA00006218"/>
    </source>
</evidence>
<dbReference type="SUPFAM" id="SSF111126">
    <property type="entry name" value="Ligand-binding domain in the NO signalling and Golgi transport"/>
    <property type="match status" value="1"/>
</dbReference>
<organism evidence="3 4">
    <name type="scientific">Mytilus edulis</name>
    <name type="common">Blue mussel</name>
    <dbReference type="NCBI Taxonomy" id="6550"/>
    <lineage>
        <taxon>Eukaryota</taxon>
        <taxon>Metazoa</taxon>
        <taxon>Spiralia</taxon>
        <taxon>Lophotrochozoa</taxon>
        <taxon>Mollusca</taxon>
        <taxon>Bivalvia</taxon>
        <taxon>Autobranchia</taxon>
        <taxon>Pteriomorphia</taxon>
        <taxon>Mytilida</taxon>
        <taxon>Mytiloidea</taxon>
        <taxon>Mytilidae</taxon>
        <taxon>Mytilinae</taxon>
        <taxon>Mytilus</taxon>
    </lineage>
</organism>
<dbReference type="Pfam" id="PF04051">
    <property type="entry name" value="TRAPP"/>
    <property type="match status" value="1"/>
</dbReference>
<dbReference type="GO" id="GO:0030008">
    <property type="term" value="C:TRAPP complex"/>
    <property type="evidence" value="ECO:0007669"/>
    <property type="project" value="TreeGrafter"/>
</dbReference>
<dbReference type="EMBL" id="CAJPWZ010000721">
    <property type="protein sequence ID" value="CAG2199411.1"/>
    <property type="molecule type" value="Genomic_DNA"/>
</dbReference>